<evidence type="ECO:0000256" key="1">
    <source>
        <dbReference type="ARBA" id="ARBA00004496"/>
    </source>
</evidence>
<dbReference type="InParanoid" id="A0A7N8X6S9"/>
<dbReference type="GeneTree" id="ENSGT00940000154697"/>
<dbReference type="Proteomes" id="UP000261640">
    <property type="component" value="Unplaced"/>
</dbReference>
<keyword evidence="8" id="KW-1185">Reference proteome</keyword>
<evidence type="ECO:0008006" key="9">
    <source>
        <dbReference type="Google" id="ProtNLM"/>
    </source>
</evidence>
<organism evidence="7 8">
    <name type="scientific">Mastacembelus armatus</name>
    <name type="common">zig-zag eel</name>
    <dbReference type="NCBI Taxonomy" id="205130"/>
    <lineage>
        <taxon>Eukaryota</taxon>
        <taxon>Metazoa</taxon>
        <taxon>Chordata</taxon>
        <taxon>Craniata</taxon>
        <taxon>Vertebrata</taxon>
        <taxon>Euteleostomi</taxon>
        <taxon>Actinopterygii</taxon>
        <taxon>Neopterygii</taxon>
        <taxon>Teleostei</taxon>
        <taxon>Neoteleostei</taxon>
        <taxon>Acanthomorphata</taxon>
        <taxon>Anabantaria</taxon>
        <taxon>Synbranchiformes</taxon>
        <taxon>Mastacembelidae</taxon>
        <taxon>Mastacembelus</taxon>
    </lineage>
</organism>
<accession>A0A7N8X6S9</accession>
<keyword evidence="2" id="KW-0963">Cytoplasm</keyword>
<dbReference type="GO" id="GO:0005739">
    <property type="term" value="C:mitochondrion"/>
    <property type="evidence" value="ECO:0007669"/>
    <property type="project" value="TreeGrafter"/>
</dbReference>
<dbReference type="PANTHER" id="PTHR45984">
    <property type="entry name" value="RNA (RNA) POLYMERASE II ASSOCIATED PROTEIN HOMOLOG"/>
    <property type="match status" value="1"/>
</dbReference>
<evidence type="ECO:0000256" key="5">
    <source>
        <dbReference type="PROSITE-ProRule" id="PRU00339"/>
    </source>
</evidence>
<evidence type="ECO:0000256" key="6">
    <source>
        <dbReference type="SAM" id="MobiDB-lite"/>
    </source>
</evidence>
<dbReference type="Ensembl" id="ENSMAMT00000061427.1">
    <property type="protein sequence ID" value="ENSMAMP00000046005.1"/>
    <property type="gene ID" value="ENSMAMG00000028132.1"/>
</dbReference>
<dbReference type="GO" id="GO:0006626">
    <property type="term" value="P:protein targeting to mitochondrion"/>
    <property type="evidence" value="ECO:0007669"/>
    <property type="project" value="TreeGrafter"/>
</dbReference>
<dbReference type="PANTHER" id="PTHR45984:SF2">
    <property type="entry name" value="MITOCHONDRIAL IMPORT RECEPTOR SUBUNIT TOM34"/>
    <property type="match status" value="1"/>
</dbReference>
<evidence type="ECO:0000256" key="3">
    <source>
        <dbReference type="ARBA" id="ARBA00022737"/>
    </source>
</evidence>
<proteinExistence type="predicted"/>
<dbReference type="InterPro" id="IPR019734">
    <property type="entry name" value="TPR_rpt"/>
</dbReference>
<evidence type="ECO:0000313" key="8">
    <source>
        <dbReference type="Proteomes" id="UP000261640"/>
    </source>
</evidence>
<reference evidence="7" key="2">
    <citation type="submission" date="2025-09" db="UniProtKB">
        <authorList>
            <consortium name="Ensembl"/>
        </authorList>
    </citation>
    <scope>IDENTIFICATION</scope>
</reference>
<name>A0A7N8X6S9_9TELE</name>
<reference evidence="7" key="1">
    <citation type="submission" date="2025-08" db="UniProtKB">
        <authorList>
            <consortium name="Ensembl"/>
        </authorList>
    </citation>
    <scope>IDENTIFICATION</scope>
</reference>
<evidence type="ECO:0000313" key="7">
    <source>
        <dbReference type="Ensembl" id="ENSMAMP00000046005.1"/>
    </source>
</evidence>
<comment type="subcellular location">
    <subcellularLocation>
        <location evidence="1">Cytoplasm</location>
    </subcellularLocation>
</comment>
<evidence type="ECO:0000256" key="4">
    <source>
        <dbReference type="ARBA" id="ARBA00022803"/>
    </source>
</evidence>
<feature type="repeat" description="TPR" evidence="5">
    <location>
        <begin position="208"/>
        <end position="241"/>
    </location>
</feature>
<dbReference type="AlphaFoldDB" id="A0A7N8X6S9"/>
<sequence>YTDNDQPLFSLQNQSTSITSRGKVPVEHLDYDYIEKCKDVKYLEKILKVLRSGEEGIYPHLIQFCESHLEKLYPKSHTLRKENCVATAASLSKDEWSQIVDELKTWQEETKKAETSLRQQSDFDDLVDKDIPPIRGSNCSTSHSKEKRNSSKHPLPRDYREWDKFDVEKECEKTDGNTKVDATCNILCIESHINFMGIAKCCEKLLLANREKVKGNEAFRASDYEEAIAYYSRSLSIIPTVAAYNNRAQAEINLKHWHNAMRDCQSVLKLEPGNMKGAFLFVEHTVQLLSDIEKLKKCQPHHQNKGKKIFIQEVEEEDDNPNNEPKAELTGRIFRVPSIINISVLDLHIGRHYKQASGHS</sequence>
<dbReference type="SMART" id="SM00028">
    <property type="entry name" value="TPR"/>
    <property type="match status" value="2"/>
</dbReference>
<dbReference type="SUPFAM" id="SSF48452">
    <property type="entry name" value="TPR-like"/>
    <property type="match status" value="1"/>
</dbReference>
<dbReference type="InterPro" id="IPR011990">
    <property type="entry name" value="TPR-like_helical_dom_sf"/>
</dbReference>
<dbReference type="GO" id="GO:0031072">
    <property type="term" value="F:heat shock protein binding"/>
    <property type="evidence" value="ECO:0007669"/>
    <property type="project" value="TreeGrafter"/>
</dbReference>
<dbReference type="InterPro" id="IPR051982">
    <property type="entry name" value="CiliaryAsmbly_MitoImport"/>
</dbReference>
<dbReference type="GO" id="GO:0005829">
    <property type="term" value="C:cytosol"/>
    <property type="evidence" value="ECO:0007669"/>
    <property type="project" value="TreeGrafter"/>
</dbReference>
<keyword evidence="3" id="KW-0677">Repeat</keyword>
<protein>
    <recommendedName>
        <fullName evidence="9">Sperm associated antigen 1</fullName>
    </recommendedName>
</protein>
<dbReference type="Gene3D" id="1.25.40.10">
    <property type="entry name" value="Tetratricopeptide repeat domain"/>
    <property type="match status" value="1"/>
</dbReference>
<feature type="compositionally biased region" description="Basic and acidic residues" evidence="6">
    <location>
        <begin position="143"/>
        <end position="155"/>
    </location>
</feature>
<feature type="region of interest" description="Disordered" evidence="6">
    <location>
        <begin position="132"/>
        <end position="155"/>
    </location>
</feature>
<evidence type="ECO:0000256" key="2">
    <source>
        <dbReference type="ARBA" id="ARBA00022490"/>
    </source>
</evidence>
<dbReference type="PROSITE" id="PS50005">
    <property type="entry name" value="TPR"/>
    <property type="match status" value="1"/>
</dbReference>
<keyword evidence="4 5" id="KW-0802">TPR repeat</keyword>